<dbReference type="InterPro" id="IPR023404">
    <property type="entry name" value="rSAM_horseshoe"/>
</dbReference>
<reference evidence="10 11" key="1">
    <citation type="journal article" date="2015" name="Microbiome">
        <title>Genomic resolution of linkages in carbon, nitrogen, and sulfur cycling among widespread estuary sediment bacteria.</title>
        <authorList>
            <person name="Baker B.J."/>
            <person name="Lazar C.S."/>
            <person name="Teske A.P."/>
            <person name="Dick G.J."/>
        </authorList>
    </citation>
    <scope>NUCLEOTIDE SEQUENCE [LARGE SCALE GENOMIC DNA]</scope>
    <source>
        <strain evidence="10">DG_24</strain>
    </source>
</reference>
<dbReference type="STRING" id="1703770.AMJ39_05110"/>
<keyword evidence="3" id="KW-0808">Transferase</keyword>
<dbReference type="SFLD" id="SFLDG01082">
    <property type="entry name" value="B12-binding_domain_containing"/>
    <property type="match status" value="1"/>
</dbReference>
<keyword evidence="5" id="KW-0479">Metal-binding</keyword>
<keyword evidence="7" id="KW-0411">Iron-sulfur</keyword>
<evidence type="ECO:0000256" key="1">
    <source>
        <dbReference type="ARBA" id="ARBA00001966"/>
    </source>
</evidence>
<evidence type="ECO:0000259" key="8">
    <source>
        <dbReference type="PROSITE" id="PS51332"/>
    </source>
</evidence>
<dbReference type="GO" id="GO:0031419">
    <property type="term" value="F:cobalamin binding"/>
    <property type="evidence" value="ECO:0007669"/>
    <property type="project" value="InterPro"/>
</dbReference>
<dbReference type="AlphaFoldDB" id="A0A0S7WTG5"/>
<keyword evidence="2" id="KW-0489">Methyltransferase</keyword>
<evidence type="ECO:0000259" key="9">
    <source>
        <dbReference type="PROSITE" id="PS51918"/>
    </source>
</evidence>
<comment type="cofactor">
    <cofactor evidence="1">
        <name>[4Fe-4S] cluster</name>
        <dbReference type="ChEBI" id="CHEBI:49883"/>
    </cofactor>
</comment>
<dbReference type="PANTHER" id="PTHR43409:SF7">
    <property type="entry name" value="BLL1977 PROTEIN"/>
    <property type="match status" value="1"/>
</dbReference>
<name>A0A0S7WTG5_UNCT6</name>
<dbReference type="InterPro" id="IPR058240">
    <property type="entry name" value="rSAM_sf"/>
</dbReference>
<dbReference type="CDD" id="cd01335">
    <property type="entry name" value="Radical_SAM"/>
    <property type="match status" value="1"/>
</dbReference>
<dbReference type="EMBL" id="LIZS01000022">
    <property type="protein sequence ID" value="KPJ53331.1"/>
    <property type="molecule type" value="Genomic_DNA"/>
</dbReference>
<evidence type="ECO:0000256" key="7">
    <source>
        <dbReference type="ARBA" id="ARBA00023014"/>
    </source>
</evidence>
<dbReference type="InterPro" id="IPR007197">
    <property type="entry name" value="rSAM"/>
</dbReference>
<accession>A0A0S7WTG5</accession>
<dbReference type="Pfam" id="PF02310">
    <property type="entry name" value="B12-binding"/>
    <property type="match status" value="1"/>
</dbReference>
<gene>
    <name evidence="10" type="ORF">AMJ39_05110</name>
</gene>
<feature type="domain" description="B12-binding" evidence="8">
    <location>
        <begin position="24"/>
        <end position="157"/>
    </location>
</feature>
<dbReference type="SFLD" id="SFLDS00029">
    <property type="entry name" value="Radical_SAM"/>
    <property type="match status" value="1"/>
</dbReference>
<protein>
    <submittedName>
        <fullName evidence="10">Uncharacterized protein</fullName>
    </submittedName>
</protein>
<dbReference type="GO" id="GO:0051539">
    <property type="term" value="F:4 iron, 4 sulfur cluster binding"/>
    <property type="evidence" value="ECO:0007669"/>
    <property type="project" value="UniProtKB-KW"/>
</dbReference>
<evidence type="ECO:0000256" key="4">
    <source>
        <dbReference type="ARBA" id="ARBA00022691"/>
    </source>
</evidence>
<evidence type="ECO:0000256" key="5">
    <source>
        <dbReference type="ARBA" id="ARBA00022723"/>
    </source>
</evidence>
<dbReference type="Proteomes" id="UP000052008">
    <property type="component" value="Unassembled WGS sequence"/>
</dbReference>
<evidence type="ECO:0000313" key="11">
    <source>
        <dbReference type="Proteomes" id="UP000052008"/>
    </source>
</evidence>
<evidence type="ECO:0000256" key="3">
    <source>
        <dbReference type="ARBA" id="ARBA00022679"/>
    </source>
</evidence>
<dbReference type="Gene3D" id="3.80.30.20">
    <property type="entry name" value="tm_1862 like domain"/>
    <property type="match status" value="1"/>
</dbReference>
<dbReference type="Pfam" id="PF04055">
    <property type="entry name" value="Radical_SAM"/>
    <property type="match status" value="1"/>
</dbReference>
<dbReference type="GO" id="GO:0046872">
    <property type="term" value="F:metal ion binding"/>
    <property type="evidence" value="ECO:0007669"/>
    <property type="project" value="UniProtKB-KW"/>
</dbReference>
<dbReference type="SMART" id="SM00729">
    <property type="entry name" value="Elp3"/>
    <property type="match status" value="1"/>
</dbReference>
<dbReference type="SUPFAM" id="SSF102114">
    <property type="entry name" value="Radical SAM enzymes"/>
    <property type="match status" value="1"/>
</dbReference>
<organism evidence="10 11">
    <name type="scientific">candidate division TA06 bacterium DG_24</name>
    <dbReference type="NCBI Taxonomy" id="1703770"/>
    <lineage>
        <taxon>Bacteria</taxon>
        <taxon>Bacteria division TA06</taxon>
    </lineage>
</organism>
<keyword evidence="6" id="KW-0408">Iron</keyword>
<dbReference type="InterPro" id="IPR006638">
    <property type="entry name" value="Elp3/MiaA/NifB-like_rSAM"/>
</dbReference>
<evidence type="ECO:0000256" key="6">
    <source>
        <dbReference type="ARBA" id="ARBA00023004"/>
    </source>
</evidence>
<dbReference type="Gene3D" id="3.40.50.280">
    <property type="entry name" value="Cobalamin-binding domain"/>
    <property type="match status" value="1"/>
</dbReference>
<dbReference type="InterPro" id="IPR051198">
    <property type="entry name" value="BchE-like"/>
</dbReference>
<keyword evidence="4" id="KW-0949">S-adenosyl-L-methionine</keyword>
<dbReference type="PANTHER" id="PTHR43409">
    <property type="entry name" value="ANAEROBIC MAGNESIUM-PROTOPORPHYRIN IX MONOMETHYL ESTER CYCLASE-RELATED"/>
    <property type="match status" value="1"/>
</dbReference>
<proteinExistence type="predicted"/>
<feature type="domain" description="Radical SAM core" evidence="9">
    <location>
        <begin position="199"/>
        <end position="431"/>
    </location>
</feature>
<sequence length="490" mass="56430">MSAIRVLIGYPPLKGKGIATLGQNRQFQWFHVPSFIYPLVPAMAATLLQQEGFDVLWNDCIAEGWTIDQFFSYVDAEKPGLIVLETKTPVVEQHWKIIDQLKERQPTCRVVLVGDHVTALPRESMEQCKVDYIITGGDFDLCVVAVAKHIRDGEELPKGLWYRGDGEIKDTGRFELTYDLNQLPFIDRRLTKSHLYGEKWKKREPFLYTMVGRDCPWARCSFCSWTTLYPRFRTRTPESLLDEIEMLIREYGAREVFDDTGTFPAGGWLKKFCEGMIERGLDKEILFSANMRYGYLKPDLVKLMGRAGFRKLKMGLESGNQATLDRIDKNVTVQQIEEESKFLSEAGIDIHLTIMVGYPWETRQDAERTLALARRLMSRGHAEMLQSTVVVPYPGTPLHQQAIENGWFRFDPMEYSRYDMSEPVLKTPDMEPDEVMKMCGGIYQSFFAPRFVWRHLTSIRSVEDLSYVARGTKAVIGHLLDFARHGEDTD</sequence>
<comment type="caution">
    <text evidence="10">The sequence shown here is derived from an EMBL/GenBank/DDBJ whole genome shotgun (WGS) entry which is preliminary data.</text>
</comment>
<dbReference type="PROSITE" id="PS51918">
    <property type="entry name" value="RADICAL_SAM"/>
    <property type="match status" value="1"/>
</dbReference>
<evidence type="ECO:0000256" key="2">
    <source>
        <dbReference type="ARBA" id="ARBA00022603"/>
    </source>
</evidence>
<dbReference type="SFLD" id="SFLDG01123">
    <property type="entry name" value="methyltransferase_(Class_B)"/>
    <property type="match status" value="1"/>
</dbReference>
<dbReference type="GO" id="GO:0003824">
    <property type="term" value="F:catalytic activity"/>
    <property type="evidence" value="ECO:0007669"/>
    <property type="project" value="InterPro"/>
</dbReference>
<dbReference type="InterPro" id="IPR034466">
    <property type="entry name" value="Methyltransferase_Class_B"/>
</dbReference>
<dbReference type="PROSITE" id="PS51332">
    <property type="entry name" value="B12_BINDING"/>
    <property type="match status" value="1"/>
</dbReference>
<evidence type="ECO:0000313" key="10">
    <source>
        <dbReference type="EMBL" id="KPJ53331.1"/>
    </source>
</evidence>
<dbReference type="InterPro" id="IPR006158">
    <property type="entry name" value="Cobalamin-bd"/>
</dbReference>